<dbReference type="Pfam" id="PF20149">
    <property type="entry name" value="DUF6532"/>
    <property type="match status" value="1"/>
</dbReference>
<proteinExistence type="predicted"/>
<sequence length="277" mass="31383">EIDHSAAKAQKINDDGDRPKAAQYESSAREVILEAASIYRILIFTEDAFPEPSKQIEFIKRAWTIANENSGLLPFALDPNIAKIIKARGSQARGEAKTKTADLVEVLFGFETGRNKDTIARNRKKYEYLKHQNGFVFQEDLTDVGGIRKGIYQHPIIQRSINKMWFKNRRDEGIEYEESFNPLPVPAIALMLTAAYDYRPVYLEHITTLLAFGEHTHKHDLLGRLQRKVYNYGRLHAGAPAAALKNMSTVPISAFADAVKEYEDNSETDDEGDMMYA</sequence>
<dbReference type="STRING" id="1095629.A0A0C9X661"/>
<evidence type="ECO:0000259" key="2">
    <source>
        <dbReference type="Pfam" id="PF20149"/>
    </source>
</evidence>
<evidence type="ECO:0000313" key="4">
    <source>
        <dbReference type="Proteomes" id="UP000054477"/>
    </source>
</evidence>
<protein>
    <recommendedName>
        <fullName evidence="2">DUF6532 domain-containing protein</fullName>
    </recommendedName>
</protein>
<dbReference type="EMBL" id="KN838954">
    <property type="protein sequence ID" value="KIJ91937.1"/>
    <property type="molecule type" value="Genomic_DNA"/>
</dbReference>
<reference evidence="4" key="2">
    <citation type="submission" date="2015-01" db="EMBL/GenBank/DDBJ databases">
        <title>Evolutionary Origins and Diversification of the Mycorrhizal Mutualists.</title>
        <authorList>
            <consortium name="DOE Joint Genome Institute"/>
            <consortium name="Mycorrhizal Genomics Consortium"/>
            <person name="Kohler A."/>
            <person name="Kuo A."/>
            <person name="Nagy L.G."/>
            <person name="Floudas D."/>
            <person name="Copeland A."/>
            <person name="Barry K.W."/>
            <person name="Cichocki N."/>
            <person name="Veneault-Fourrey C."/>
            <person name="LaButti K."/>
            <person name="Lindquist E.A."/>
            <person name="Lipzen A."/>
            <person name="Lundell T."/>
            <person name="Morin E."/>
            <person name="Murat C."/>
            <person name="Riley R."/>
            <person name="Ohm R."/>
            <person name="Sun H."/>
            <person name="Tunlid A."/>
            <person name="Henrissat B."/>
            <person name="Grigoriev I.V."/>
            <person name="Hibbett D.S."/>
            <person name="Martin F."/>
        </authorList>
    </citation>
    <scope>NUCLEOTIDE SEQUENCE [LARGE SCALE GENOMIC DNA]</scope>
    <source>
        <strain evidence="4">LaAM-08-1</strain>
    </source>
</reference>
<feature type="compositionally biased region" description="Basic and acidic residues" evidence="1">
    <location>
        <begin position="1"/>
        <end position="20"/>
    </location>
</feature>
<gene>
    <name evidence="3" type="ORF">K443DRAFT_14001</name>
</gene>
<reference evidence="3 4" key="1">
    <citation type="submission" date="2014-04" db="EMBL/GenBank/DDBJ databases">
        <authorList>
            <consortium name="DOE Joint Genome Institute"/>
            <person name="Kuo A."/>
            <person name="Kohler A."/>
            <person name="Nagy L.G."/>
            <person name="Floudas D."/>
            <person name="Copeland A."/>
            <person name="Barry K.W."/>
            <person name="Cichocki N."/>
            <person name="Veneault-Fourrey C."/>
            <person name="LaButti K."/>
            <person name="Lindquist E.A."/>
            <person name="Lipzen A."/>
            <person name="Lundell T."/>
            <person name="Morin E."/>
            <person name="Murat C."/>
            <person name="Sun H."/>
            <person name="Tunlid A."/>
            <person name="Henrissat B."/>
            <person name="Grigoriev I.V."/>
            <person name="Hibbett D.S."/>
            <person name="Martin F."/>
            <person name="Nordberg H.P."/>
            <person name="Cantor M.N."/>
            <person name="Hua S.X."/>
        </authorList>
    </citation>
    <scope>NUCLEOTIDE SEQUENCE [LARGE SCALE GENOMIC DNA]</scope>
    <source>
        <strain evidence="3 4">LaAM-08-1</strain>
    </source>
</reference>
<dbReference type="AlphaFoldDB" id="A0A0C9X661"/>
<feature type="region of interest" description="Disordered" evidence="1">
    <location>
        <begin position="1"/>
        <end position="21"/>
    </location>
</feature>
<accession>A0A0C9X661</accession>
<keyword evidence="4" id="KW-1185">Reference proteome</keyword>
<dbReference type="Proteomes" id="UP000054477">
    <property type="component" value="Unassembled WGS sequence"/>
</dbReference>
<organism evidence="3 4">
    <name type="scientific">Laccaria amethystina LaAM-08-1</name>
    <dbReference type="NCBI Taxonomy" id="1095629"/>
    <lineage>
        <taxon>Eukaryota</taxon>
        <taxon>Fungi</taxon>
        <taxon>Dikarya</taxon>
        <taxon>Basidiomycota</taxon>
        <taxon>Agaricomycotina</taxon>
        <taxon>Agaricomycetes</taxon>
        <taxon>Agaricomycetidae</taxon>
        <taxon>Agaricales</taxon>
        <taxon>Agaricineae</taxon>
        <taxon>Hydnangiaceae</taxon>
        <taxon>Laccaria</taxon>
    </lineage>
</organism>
<feature type="non-terminal residue" evidence="3">
    <location>
        <position position="277"/>
    </location>
</feature>
<dbReference type="OrthoDB" id="3257342at2759"/>
<evidence type="ECO:0000256" key="1">
    <source>
        <dbReference type="SAM" id="MobiDB-lite"/>
    </source>
</evidence>
<dbReference type="HOGENOM" id="CLU_038181_0_1_1"/>
<evidence type="ECO:0000313" key="3">
    <source>
        <dbReference type="EMBL" id="KIJ91937.1"/>
    </source>
</evidence>
<feature type="domain" description="DUF6532" evidence="2">
    <location>
        <begin position="35"/>
        <end position="195"/>
    </location>
</feature>
<dbReference type="InterPro" id="IPR045341">
    <property type="entry name" value="DUF6532"/>
</dbReference>
<name>A0A0C9X661_9AGAR</name>